<feature type="region of interest" description="Disordered" evidence="1">
    <location>
        <begin position="303"/>
        <end position="419"/>
    </location>
</feature>
<feature type="region of interest" description="Disordered" evidence="1">
    <location>
        <begin position="454"/>
        <end position="480"/>
    </location>
</feature>
<protein>
    <recommendedName>
        <fullName evidence="4">M protein repeat protein</fullName>
    </recommendedName>
</protein>
<feature type="compositionally biased region" description="Acidic residues" evidence="1">
    <location>
        <begin position="406"/>
        <end position="417"/>
    </location>
</feature>
<evidence type="ECO:0000256" key="1">
    <source>
        <dbReference type="SAM" id="MobiDB-lite"/>
    </source>
</evidence>
<reference evidence="2" key="2">
    <citation type="submission" date="2020-05" db="EMBL/GenBank/DDBJ databases">
        <authorList>
            <person name="Kim H.-S."/>
            <person name="Proctor R.H."/>
            <person name="Brown D.W."/>
        </authorList>
    </citation>
    <scope>NUCLEOTIDE SEQUENCE</scope>
    <source>
        <strain evidence="2">NRRL 22465</strain>
    </source>
</reference>
<reference evidence="2" key="1">
    <citation type="journal article" date="2020" name="BMC Genomics">
        <title>Correction to: Identification and distribution of gene clusters required for synthesis of sphingolipid metabolism inhibitors in diverse species of the filamentous fungus Fusarium.</title>
        <authorList>
            <person name="Kim H.S."/>
            <person name="Lohmar J.M."/>
            <person name="Busman M."/>
            <person name="Brown D.W."/>
            <person name="Naumann T.A."/>
            <person name="Divon H.H."/>
            <person name="Lysoe E."/>
            <person name="Uhlig S."/>
            <person name="Proctor R.H."/>
        </authorList>
    </citation>
    <scope>NUCLEOTIDE SEQUENCE</scope>
    <source>
        <strain evidence="2">NRRL 22465</strain>
    </source>
</reference>
<feature type="compositionally biased region" description="Basic and acidic residues" evidence="1">
    <location>
        <begin position="1"/>
        <end position="24"/>
    </location>
</feature>
<name>A0A8H4U9C0_9HYPO</name>
<evidence type="ECO:0000313" key="2">
    <source>
        <dbReference type="EMBL" id="KAF4971813.1"/>
    </source>
</evidence>
<feature type="region of interest" description="Disordered" evidence="1">
    <location>
        <begin position="146"/>
        <end position="230"/>
    </location>
</feature>
<organism evidence="2 3">
    <name type="scientific">Fusarium zealandicum</name>
    <dbReference type="NCBI Taxonomy" id="1053134"/>
    <lineage>
        <taxon>Eukaryota</taxon>
        <taxon>Fungi</taxon>
        <taxon>Dikarya</taxon>
        <taxon>Ascomycota</taxon>
        <taxon>Pezizomycotina</taxon>
        <taxon>Sordariomycetes</taxon>
        <taxon>Hypocreomycetidae</taxon>
        <taxon>Hypocreales</taxon>
        <taxon>Nectriaceae</taxon>
        <taxon>Fusarium</taxon>
        <taxon>Fusarium staphyleae species complex</taxon>
    </lineage>
</organism>
<dbReference type="OrthoDB" id="5413982at2759"/>
<evidence type="ECO:0000313" key="3">
    <source>
        <dbReference type="Proteomes" id="UP000635477"/>
    </source>
</evidence>
<dbReference type="EMBL" id="JABEYC010000950">
    <property type="protein sequence ID" value="KAF4971813.1"/>
    <property type="molecule type" value="Genomic_DNA"/>
</dbReference>
<sequence>MADAEEKARQEKIAAAKKRVEQLKKNKKKGAVPKKVKQESTETPAPPNDEKAPADASKETTEDRPEEVFEDQSTEDAEAPGKDDEDELSSSGTPSLAQQSKLRSTSFRAGSVAAGDAASPVPFSPDGDTAPDIYRKHVARIEELEKENKRLAKDAVDSEKRWQKAENELADLREAEGEEETSKGGHEDGLWDSLKDRVAALQRQNTQLQQQVSRGSGHGHRPSMSVASSPADFKAELDAKSATIESMEIEISKLRAQAERHATGSSSEKEQVLALEDKLARAEAAAGKAQRELQDLKRNLDRTAEKAVREGSERTSAETKVKTLQHELEESKTAQDELEKKVEALEKKATTLTTLHKEQDSRLQALKREKEKAERDTTELQSKVEKLEGENTKLRSRKSLEGGGGLDDEGVDELEDEERQKLERKIRALESEVHELRSGAWIEKRRELEAASPGFHDVDLSSGHAMSPTQRRKSGPGGIGDFFTSGLNALAGGGDDELLEDDDMDFDEEAFRKAQEEESKKRIERIKEIKRSLKHWEGWRLDIVESRRGGNEGVGEIFDV</sequence>
<feature type="compositionally biased region" description="Basic and acidic residues" evidence="1">
    <location>
        <begin position="48"/>
        <end position="67"/>
    </location>
</feature>
<feature type="compositionally biased region" description="Low complexity" evidence="1">
    <location>
        <begin position="202"/>
        <end position="211"/>
    </location>
</feature>
<feature type="non-terminal residue" evidence="2">
    <location>
        <position position="1"/>
    </location>
</feature>
<gene>
    <name evidence="2" type="ORF">FZEAL_9740</name>
</gene>
<comment type="caution">
    <text evidence="2">The sequence shown here is derived from an EMBL/GenBank/DDBJ whole genome shotgun (WGS) entry which is preliminary data.</text>
</comment>
<feature type="compositionally biased region" description="Basic and acidic residues" evidence="1">
    <location>
        <begin position="146"/>
        <end position="198"/>
    </location>
</feature>
<feature type="compositionally biased region" description="Acidic residues" evidence="1">
    <location>
        <begin position="68"/>
        <end position="88"/>
    </location>
</feature>
<keyword evidence="3" id="KW-1185">Reference proteome</keyword>
<feature type="compositionally biased region" description="Polar residues" evidence="1">
    <location>
        <begin position="89"/>
        <end position="108"/>
    </location>
</feature>
<dbReference type="PANTHER" id="PTHR23159:SF60">
    <property type="entry name" value="SPINDLE ASSEMBLY ABNORMAL PROTEIN 4"/>
    <property type="match status" value="1"/>
</dbReference>
<proteinExistence type="predicted"/>
<accession>A0A8H4U9C0</accession>
<dbReference type="AlphaFoldDB" id="A0A8H4U9C0"/>
<feature type="compositionally biased region" description="Basic and acidic residues" evidence="1">
    <location>
        <begin position="303"/>
        <end position="393"/>
    </location>
</feature>
<feature type="region of interest" description="Disordered" evidence="1">
    <location>
        <begin position="1"/>
        <end position="131"/>
    </location>
</feature>
<evidence type="ECO:0008006" key="4">
    <source>
        <dbReference type="Google" id="ProtNLM"/>
    </source>
</evidence>
<dbReference type="PANTHER" id="PTHR23159">
    <property type="entry name" value="CENTROSOMAL PROTEIN 2"/>
    <property type="match status" value="1"/>
</dbReference>
<dbReference type="Proteomes" id="UP000635477">
    <property type="component" value="Unassembled WGS sequence"/>
</dbReference>
<feature type="compositionally biased region" description="Basic residues" evidence="1">
    <location>
        <begin position="25"/>
        <end position="35"/>
    </location>
</feature>